<organism evidence="11 12">
    <name type="scientific">Streptomyces parvulus</name>
    <dbReference type="NCBI Taxonomy" id="146923"/>
    <lineage>
        <taxon>Bacteria</taxon>
        <taxon>Bacillati</taxon>
        <taxon>Actinomycetota</taxon>
        <taxon>Actinomycetes</taxon>
        <taxon>Kitasatosporales</taxon>
        <taxon>Streptomycetaceae</taxon>
        <taxon>Streptomyces</taxon>
    </lineage>
</organism>
<dbReference type="PROSITE" id="PS00107">
    <property type="entry name" value="PROTEIN_KINASE_ATP"/>
    <property type="match status" value="1"/>
</dbReference>
<dbReference type="KEGG" id="spav:Spa2297_09570"/>
<keyword evidence="2" id="KW-0723">Serine/threonine-protein kinase</keyword>
<dbReference type="InterPro" id="IPR011009">
    <property type="entry name" value="Kinase-like_dom_sf"/>
</dbReference>
<dbReference type="InterPro" id="IPR017441">
    <property type="entry name" value="Protein_kinase_ATP_BS"/>
</dbReference>
<dbReference type="Gene3D" id="1.10.510.10">
    <property type="entry name" value="Transferase(Phosphotransferase) domain 1"/>
    <property type="match status" value="1"/>
</dbReference>
<evidence type="ECO:0000256" key="8">
    <source>
        <dbReference type="SAM" id="MobiDB-lite"/>
    </source>
</evidence>
<feature type="transmembrane region" description="Helical" evidence="9">
    <location>
        <begin position="334"/>
        <end position="356"/>
    </location>
</feature>
<dbReference type="PANTHER" id="PTHR43289">
    <property type="entry name" value="MITOGEN-ACTIVATED PROTEIN KINASE KINASE KINASE 20-RELATED"/>
    <property type="match status" value="1"/>
</dbReference>
<proteinExistence type="predicted"/>
<evidence type="ECO:0000256" key="6">
    <source>
        <dbReference type="ARBA" id="ARBA00022840"/>
    </source>
</evidence>
<dbReference type="Proteomes" id="UP000078468">
    <property type="component" value="Chromosome"/>
</dbReference>
<dbReference type="EMBL" id="CP015866">
    <property type="protein sequence ID" value="ANJ07235.1"/>
    <property type="molecule type" value="Genomic_DNA"/>
</dbReference>
<dbReference type="Pfam" id="PF00069">
    <property type="entry name" value="Pkinase"/>
    <property type="match status" value="1"/>
</dbReference>
<evidence type="ECO:0000256" key="2">
    <source>
        <dbReference type="ARBA" id="ARBA00022527"/>
    </source>
</evidence>
<dbReference type="Gene3D" id="3.30.200.20">
    <property type="entry name" value="Phosphorylase Kinase, domain 1"/>
    <property type="match status" value="1"/>
</dbReference>
<dbReference type="PROSITE" id="PS50011">
    <property type="entry name" value="PROTEIN_KINASE_DOM"/>
    <property type="match status" value="1"/>
</dbReference>
<keyword evidence="3" id="KW-0808">Transferase</keyword>
<feature type="domain" description="Protein kinase" evidence="10">
    <location>
        <begin position="13"/>
        <end position="269"/>
    </location>
</feature>
<keyword evidence="9" id="KW-0472">Membrane</keyword>
<dbReference type="GO" id="GO:0004674">
    <property type="term" value="F:protein serine/threonine kinase activity"/>
    <property type="evidence" value="ECO:0007669"/>
    <property type="project" value="UniProtKB-KW"/>
</dbReference>
<dbReference type="GO" id="GO:0005524">
    <property type="term" value="F:ATP binding"/>
    <property type="evidence" value="ECO:0007669"/>
    <property type="project" value="UniProtKB-UniRule"/>
</dbReference>
<name>A0A191UX44_9ACTN</name>
<evidence type="ECO:0000256" key="9">
    <source>
        <dbReference type="SAM" id="Phobius"/>
    </source>
</evidence>
<evidence type="ECO:0000313" key="11">
    <source>
        <dbReference type="EMBL" id="ANJ07235.1"/>
    </source>
</evidence>
<evidence type="ECO:0000256" key="3">
    <source>
        <dbReference type="ARBA" id="ARBA00022679"/>
    </source>
</evidence>
<protein>
    <recommendedName>
        <fullName evidence="1">non-specific serine/threonine protein kinase</fullName>
        <ecNumber evidence="1">2.7.11.1</ecNumber>
    </recommendedName>
</protein>
<feature type="region of interest" description="Disordered" evidence="8">
    <location>
        <begin position="298"/>
        <end position="326"/>
    </location>
</feature>
<dbReference type="SUPFAM" id="SSF56112">
    <property type="entry name" value="Protein kinase-like (PK-like)"/>
    <property type="match status" value="1"/>
</dbReference>
<accession>A0A191UX44</accession>
<keyword evidence="5" id="KW-0418">Kinase</keyword>
<evidence type="ECO:0000256" key="7">
    <source>
        <dbReference type="PROSITE-ProRule" id="PRU10141"/>
    </source>
</evidence>
<keyword evidence="6 7" id="KW-0067">ATP-binding</keyword>
<evidence type="ECO:0000256" key="4">
    <source>
        <dbReference type="ARBA" id="ARBA00022741"/>
    </source>
</evidence>
<keyword evidence="4 7" id="KW-0547">Nucleotide-binding</keyword>
<evidence type="ECO:0000256" key="5">
    <source>
        <dbReference type="ARBA" id="ARBA00022777"/>
    </source>
</evidence>
<keyword evidence="9" id="KW-0812">Transmembrane</keyword>
<reference evidence="11 12" key="1">
    <citation type="submission" date="2016-05" db="EMBL/GenBank/DDBJ databases">
        <title>Non-Contiguous Finished Genome Sequence of Streptomyces parvulus 2297 Integrated Site-Specifically with Actinophage R4.</title>
        <authorList>
            <person name="Nishizawa T."/>
            <person name="Miura T."/>
            <person name="Harada C."/>
            <person name="Guo Y."/>
            <person name="Narisawa K."/>
            <person name="Ohta H."/>
            <person name="Takahashi H."/>
            <person name="Shirai M."/>
        </authorList>
    </citation>
    <scope>NUCLEOTIDE SEQUENCE [LARGE SCALE GENOMIC DNA]</scope>
    <source>
        <strain evidence="11 12">2297</strain>
    </source>
</reference>
<evidence type="ECO:0000256" key="1">
    <source>
        <dbReference type="ARBA" id="ARBA00012513"/>
    </source>
</evidence>
<dbReference type="EC" id="2.7.11.1" evidence="1"/>
<dbReference type="GeneID" id="91305139"/>
<dbReference type="Gene3D" id="2.60.120.430">
    <property type="entry name" value="Galactose-binding lectin"/>
    <property type="match status" value="1"/>
</dbReference>
<feature type="binding site" evidence="7">
    <location>
        <position position="42"/>
    </location>
    <ligand>
        <name>ATP</name>
        <dbReference type="ChEBI" id="CHEBI:30616"/>
    </ligand>
</feature>
<dbReference type="RefSeq" id="WP_064727619.1">
    <property type="nucleotide sequence ID" value="NZ_BMRX01000006.1"/>
</dbReference>
<gene>
    <name evidence="11" type="ORF">Spa2297_09570</name>
</gene>
<dbReference type="CDD" id="cd14014">
    <property type="entry name" value="STKc_PknB_like"/>
    <property type="match status" value="1"/>
</dbReference>
<dbReference type="AlphaFoldDB" id="A0A191UX44"/>
<evidence type="ECO:0000259" key="10">
    <source>
        <dbReference type="PROSITE" id="PS50011"/>
    </source>
</evidence>
<dbReference type="SMART" id="SM00220">
    <property type="entry name" value="S_TKc"/>
    <property type="match status" value="1"/>
</dbReference>
<dbReference type="PANTHER" id="PTHR43289:SF6">
    <property type="entry name" value="SERINE_THREONINE-PROTEIN KINASE NEKL-3"/>
    <property type="match status" value="1"/>
</dbReference>
<keyword evidence="9" id="KW-1133">Transmembrane helix</keyword>
<feature type="region of interest" description="Disordered" evidence="8">
    <location>
        <begin position="366"/>
        <end position="388"/>
    </location>
</feature>
<sequence>MGGGPGRLVAGRYLLHEVLGRGGMGVVWRAHDQLLDRPVAAKELHIAAEGDEDHRTRMRRALREARAVARVPHPHVVGVHDLVEFEDRLWIVMELVRGPSLAARVRRSGPLTPEHTARLGLQLLDALRAVHRAGTLHRDVKPANVLLRPGGDAVLTDFGIAALDDGEMLTSTGQLVGSVEYMAPERATAQEAGPESDLWSLGATLVAACGGESPFRRHGYAATLHAVVYGSPRLPERLGPLRPVVEALLHRDPRERPGADELAAALRGVAAGEAADGGAAAAPAVVGDDVTVVLDRAPDRPDDTLLAPPGSTAVRGVGTRRTPLPGRPGGAGRWLAWTLAGAVALVAVVSGGLLLAGVAPFQDDDGPGADRGAAEAPGPAPTSLASPVGAPQVTSYEMVVSADEGWQPVVGAVVRAGDTVTVESRRGEWTVDRERMPMTGPAGYDPDGDRDLDFAAGCKVVPDAPFGTLVTRLSDTDDAPVLAIGEAKTFRAGGGGVVQLRINDGAGCVDDNAGEVGVVVEVSRQP</sequence>
<dbReference type="InterPro" id="IPR000719">
    <property type="entry name" value="Prot_kinase_dom"/>
</dbReference>
<evidence type="ECO:0000313" key="12">
    <source>
        <dbReference type="Proteomes" id="UP000078468"/>
    </source>
</evidence>